<keyword evidence="11" id="KW-0157">Chromophore</keyword>
<dbReference type="InterPro" id="IPR017441">
    <property type="entry name" value="Protein_kinase_ATP_BS"/>
</dbReference>
<dbReference type="SMART" id="SM00091">
    <property type="entry name" value="PAS"/>
    <property type="match status" value="3"/>
</dbReference>
<dbReference type="InterPro" id="IPR001610">
    <property type="entry name" value="PAC"/>
</dbReference>
<feature type="binding site" evidence="14">
    <location>
        <position position="600"/>
    </location>
    <ligand>
        <name>ATP</name>
        <dbReference type="ChEBI" id="CHEBI:30616"/>
    </ligand>
</feature>
<dbReference type="Gene3D" id="3.30.450.20">
    <property type="entry name" value="PAS domain"/>
    <property type="match status" value="3"/>
</dbReference>
<comment type="catalytic activity">
    <reaction evidence="12">
        <text>L-threonyl-[protein] + ATP = O-phospho-L-threonyl-[protein] + ADP + H(+)</text>
        <dbReference type="Rhea" id="RHEA:46608"/>
        <dbReference type="Rhea" id="RHEA-COMP:11060"/>
        <dbReference type="Rhea" id="RHEA-COMP:11605"/>
        <dbReference type="ChEBI" id="CHEBI:15378"/>
        <dbReference type="ChEBI" id="CHEBI:30013"/>
        <dbReference type="ChEBI" id="CHEBI:30616"/>
        <dbReference type="ChEBI" id="CHEBI:61977"/>
        <dbReference type="ChEBI" id="CHEBI:456216"/>
        <dbReference type="EC" id="2.7.11.1"/>
    </reaction>
</comment>
<keyword evidence="3" id="KW-0600">Photoreceptor protein</keyword>
<dbReference type="SMART" id="SM00086">
    <property type="entry name" value="PAC"/>
    <property type="match status" value="3"/>
</dbReference>
<evidence type="ECO:0000256" key="5">
    <source>
        <dbReference type="ARBA" id="ARBA00022630"/>
    </source>
</evidence>
<dbReference type="GO" id="GO:0004674">
    <property type="term" value="F:protein serine/threonine kinase activity"/>
    <property type="evidence" value="ECO:0007669"/>
    <property type="project" value="UniProtKB-KW"/>
</dbReference>
<protein>
    <recommendedName>
        <fullName evidence="1">non-specific serine/threonine protein kinase</fullName>
        <ecNumber evidence="1">2.7.11.1</ecNumber>
    </recommendedName>
</protein>
<dbReference type="CDD" id="cd00130">
    <property type="entry name" value="PAS"/>
    <property type="match status" value="2"/>
</dbReference>
<keyword evidence="7" id="KW-0808">Transferase</keyword>
<dbReference type="Gene3D" id="3.30.200.20">
    <property type="entry name" value="Phosphorylase Kinase, domain 1"/>
    <property type="match status" value="1"/>
</dbReference>
<dbReference type="SUPFAM" id="SSF56112">
    <property type="entry name" value="Protein kinase-like (PK-like)"/>
    <property type="match status" value="1"/>
</dbReference>
<evidence type="ECO:0000256" key="10">
    <source>
        <dbReference type="ARBA" id="ARBA00022840"/>
    </source>
</evidence>
<feature type="domain" description="PAS" evidence="17">
    <location>
        <begin position="204"/>
        <end position="226"/>
    </location>
</feature>
<dbReference type="GO" id="GO:0005634">
    <property type="term" value="C:nucleus"/>
    <property type="evidence" value="ECO:0007669"/>
    <property type="project" value="TreeGrafter"/>
</dbReference>
<proteinExistence type="predicted"/>
<dbReference type="InterPro" id="IPR035965">
    <property type="entry name" value="PAS-like_dom_sf"/>
</dbReference>
<dbReference type="Gene3D" id="1.10.510.10">
    <property type="entry name" value="Transferase(Phosphotransferase) domain 1"/>
    <property type="match status" value="2"/>
</dbReference>
<evidence type="ECO:0000256" key="15">
    <source>
        <dbReference type="SAM" id="MobiDB-lite"/>
    </source>
</evidence>
<keyword evidence="9" id="KW-0418">Kinase</keyword>
<evidence type="ECO:0000256" key="14">
    <source>
        <dbReference type="PROSITE-ProRule" id="PRU10141"/>
    </source>
</evidence>
<dbReference type="PROSITE" id="PS50113">
    <property type="entry name" value="PAC"/>
    <property type="match status" value="2"/>
</dbReference>
<feature type="domain" description="Protein kinase" evidence="16">
    <location>
        <begin position="571"/>
        <end position="887"/>
    </location>
</feature>
<evidence type="ECO:0000256" key="11">
    <source>
        <dbReference type="ARBA" id="ARBA00022991"/>
    </source>
</evidence>
<evidence type="ECO:0000256" key="3">
    <source>
        <dbReference type="ARBA" id="ARBA00022543"/>
    </source>
</evidence>
<keyword evidence="5" id="KW-0285">Flavoprotein</keyword>
<dbReference type="InterPro" id="IPR000014">
    <property type="entry name" value="PAS"/>
</dbReference>
<dbReference type="PANTHER" id="PTHR47429">
    <property type="entry name" value="PROTEIN TWIN LOV 1"/>
    <property type="match status" value="1"/>
</dbReference>
<feature type="region of interest" description="Disordered" evidence="15">
    <location>
        <begin position="913"/>
        <end position="933"/>
    </location>
</feature>
<dbReference type="GO" id="GO:0005524">
    <property type="term" value="F:ATP binding"/>
    <property type="evidence" value="ECO:0007669"/>
    <property type="project" value="UniProtKB-UniRule"/>
</dbReference>
<evidence type="ECO:0000259" key="18">
    <source>
        <dbReference type="PROSITE" id="PS50113"/>
    </source>
</evidence>
<keyword evidence="10 14" id="KW-0067">ATP-binding</keyword>
<dbReference type="PROSITE" id="PS50112">
    <property type="entry name" value="PAS"/>
    <property type="match status" value="2"/>
</dbReference>
<evidence type="ECO:0000256" key="2">
    <source>
        <dbReference type="ARBA" id="ARBA00022527"/>
    </source>
</evidence>
<evidence type="ECO:0000256" key="12">
    <source>
        <dbReference type="ARBA" id="ARBA00047899"/>
    </source>
</evidence>
<evidence type="ECO:0000256" key="4">
    <source>
        <dbReference type="ARBA" id="ARBA00022606"/>
    </source>
</evidence>
<dbReference type="InterPro" id="IPR008271">
    <property type="entry name" value="Ser/Thr_kinase_AS"/>
</dbReference>
<dbReference type="SMART" id="SM00220">
    <property type="entry name" value="S_TKc"/>
    <property type="match status" value="1"/>
</dbReference>
<reference evidence="20" key="1">
    <citation type="submission" date="2014-05" db="EMBL/GenBank/DDBJ databases">
        <title>The transcriptome of the halophilic microalga Tetraselmis sp. GSL018 isolated from the Great Salt Lake, Utah.</title>
        <authorList>
            <person name="Jinkerson R.E."/>
            <person name="D'Adamo S."/>
            <person name="Posewitz M.C."/>
        </authorList>
    </citation>
    <scope>NUCLEOTIDE SEQUENCE</scope>
    <source>
        <strain evidence="20">GSL018</strain>
    </source>
</reference>
<keyword evidence="8 14" id="KW-0547">Nucleotide-binding</keyword>
<dbReference type="NCBIfam" id="TIGR00229">
    <property type="entry name" value="sensory_box"/>
    <property type="match status" value="2"/>
</dbReference>
<dbReference type="FunFam" id="1.10.510.10:FF:000294">
    <property type="entry name" value="Serine/threonine-protein kinase OXI1"/>
    <property type="match status" value="1"/>
</dbReference>
<evidence type="ECO:0000256" key="7">
    <source>
        <dbReference type="ARBA" id="ARBA00022679"/>
    </source>
</evidence>
<dbReference type="SUPFAM" id="SSF55785">
    <property type="entry name" value="PYP-like sensor domain (PAS domain)"/>
    <property type="match status" value="3"/>
</dbReference>
<dbReference type="Pfam" id="PF13426">
    <property type="entry name" value="PAS_9"/>
    <property type="match status" value="3"/>
</dbReference>
<dbReference type="AlphaFoldDB" id="A0A061S5M9"/>
<dbReference type="Pfam" id="PF00069">
    <property type="entry name" value="Pkinase"/>
    <property type="match status" value="2"/>
</dbReference>
<dbReference type="PROSITE" id="PS00107">
    <property type="entry name" value="PROTEIN_KINASE_ATP"/>
    <property type="match status" value="1"/>
</dbReference>
<evidence type="ECO:0000259" key="16">
    <source>
        <dbReference type="PROSITE" id="PS50011"/>
    </source>
</evidence>
<evidence type="ECO:0000313" key="19">
    <source>
        <dbReference type="EMBL" id="JAC67672.1"/>
    </source>
</evidence>
<gene>
    <name evidence="19" type="ORF">TSPGSL018_10555</name>
    <name evidence="20" type="ORF">TSPGSL018_15425</name>
</gene>
<keyword evidence="2" id="KW-0723">Serine/threonine-protein kinase</keyword>
<dbReference type="InterPro" id="IPR011009">
    <property type="entry name" value="Kinase-like_dom_sf"/>
</dbReference>
<dbReference type="InterPro" id="IPR000719">
    <property type="entry name" value="Prot_kinase_dom"/>
</dbReference>
<accession>A0A061S5M9</accession>
<evidence type="ECO:0000259" key="17">
    <source>
        <dbReference type="PROSITE" id="PS50112"/>
    </source>
</evidence>
<dbReference type="EC" id="2.7.11.1" evidence="1"/>
<dbReference type="InterPro" id="IPR000700">
    <property type="entry name" value="PAS-assoc_C"/>
</dbReference>
<feature type="domain" description="PAS" evidence="17">
    <location>
        <begin position="38"/>
        <end position="84"/>
    </location>
</feature>
<feature type="domain" description="PAC" evidence="18">
    <location>
        <begin position="85"/>
        <end position="139"/>
    </location>
</feature>
<evidence type="ECO:0000256" key="13">
    <source>
        <dbReference type="ARBA" id="ARBA00048679"/>
    </source>
</evidence>
<sequence>MKPSYSPKAVGAFSTKHVLSKIDHTFVVSDPTLPDCPVIFASDSFLRLTGYSREEVLGHNCRFLQGEDTDQVAVRQLRKAVTRAEAVTVRILNYKKSGAPFWNLLTLSPVKNSAGKVVKIVGVQIDITSRASETDGTAGDGIAAVAGPLDGCGQLAQAATGAVSTGILGAEDPAASAKGTVYEELSRLPHTFIVSDPLQPDCPITYASQGFLELTGYELHEVLGRNCRFLQGEKTDRAAVEELKAAIGRGHTVSVRLLNYKKSGEPFWNLLTVTPMKNSSGETVKLIGVQIDVTRSTEGGFADRSIVHFDARATEIAREVVRQVASGINSASARVSSSDGRGAPVGRRQRQSLAKRLSEHWRGVRKGHIANNRVRHLQRRVPRVALDLATTVERLEHAFVVCDPSMEECPIVFASDVLLRMVGLPREAVLGRHLTFLLGPDPDPDDAKKLCGLLGAMSESSMLIEAYRSCGKTFPAIANMLPMKDVRGVCKFVVATIVNISKERPDDSAKSLLDTESVSFALQDLMADGNPFEELDRLSGRVRHRHHCCTDRGYQLLMQATEDGDLRIEHFRPVRHLGNGASGQVNLMELSGTGHVFAIKSVSKQYMMDRNKVSRVIAEDRVLSQIDHPFLALCYGTISTATHIHYIMRSCEGGDLYQLMASVGEFSESQLRFYAAEIILALEYLHLLGYVYRDLKPENILVDNGHVVLTDFDLTYTKGTTNPRIEEQPQDEGMPPLPPRSGLCSRVAGSGDCQLVTTCGRHHSTEVQLIGKYTKLIANPTARANSFVGTQEYIAPEIIKGTGHSGPVDWWSFGILCYELVFGRTPFGGETRDETFDNILQQELTFPSHKPLSPPFRELLLGLLSKEPNARLGAKGGASEVKSHPFFEGTNWPLLHHYRPPFHDKASVSASDSAAASSGKASSADTGTKFAEF</sequence>
<dbReference type="PROSITE" id="PS00108">
    <property type="entry name" value="PROTEIN_KINASE_ST"/>
    <property type="match status" value="1"/>
</dbReference>
<feature type="compositionally biased region" description="Low complexity" evidence="15">
    <location>
        <begin position="913"/>
        <end position="924"/>
    </location>
</feature>
<dbReference type="GO" id="GO:0009882">
    <property type="term" value="F:blue light photoreceptor activity"/>
    <property type="evidence" value="ECO:0007669"/>
    <property type="project" value="UniProtKB-ARBA"/>
</dbReference>
<dbReference type="PROSITE" id="PS50011">
    <property type="entry name" value="PROTEIN_KINASE_DOM"/>
    <property type="match status" value="1"/>
</dbReference>
<dbReference type="EMBL" id="GBEZ01007115">
    <property type="protein sequence ID" value="JAC78319.1"/>
    <property type="molecule type" value="Transcribed_RNA"/>
</dbReference>
<keyword evidence="4" id="KW-0716">Sensory transduction</keyword>
<evidence type="ECO:0000256" key="9">
    <source>
        <dbReference type="ARBA" id="ARBA00022777"/>
    </source>
</evidence>
<evidence type="ECO:0000256" key="8">
    <source>
        <dbReference type="ARBA" id="ARBA00022741"/>
    </source>
</evidence>
<keyword evidence="6" id="KW-0288">FMN</keyword>
<name>A0A061S5M9_9CHLO</name>
<dbReference type="EMBL" id="GBEZ01018806">
    <property type="protein sequence ID" value="JAC67672.1"/>
    <property type="molecule type" value="Transcribed_RNA"/>
</dbReference>
<comment type="catalytic activity">
    <reaction evidence="13">
        <text>L-seryl-[protein] + ATP = O-phospho-L-seryl-[protein] + ADP + H(+)</text>
        <dbReference type="Rhea" id="RHEA:17989"/>
        <dbReference type="Rhea" id="RHEA-COMP:9863"/>
        <dbReference type="Rhea" id="RHEA-COMP:11604"/>
        <dbReference type="ChEBI" id="CHEBI:15378"/>
        <dbReference type="ChEBI" id="CHEBI:29999"/>
        <dbReference type="ChEBI" id="CHEBI:30616"/>
        <dbReference type="ChEBI" id="CHEBI:83421"/>
        <dbReference type="ChEBI" id="CHEBI:456216"/>
        <dbReference type="EC" id="2.7.11.1"/>
    </reaction>
</comment>
<evidence type="ECO:0000256" key="1">
    <source>
        <dbReference type="ARBA" id="ARBA00012513"/>
    </source>
</evidence>
<dbReference type="PANTHER" id="PTHR47429:SF8">
    <property type="entry name" value="PHOTOTROPIN-1-LIKE"/>
    <property type="match status" value="1"/>
</dbReference>
<feature type="domain" description="PAC" evidence="18">
    <location>
        <begin position="251"/>
        <end position="305"/>
    </location>
</feature>
<evidence type="ECO:0000313" key="20">
    <source>
        <dbReference type="EMBL" id="JAC78319.1"/>
    </source>
</evidence>
<evidence type="ECO:0000256" key="6">
    <source>
        <dbReference type="ARBA" id="ARBA00022643"/>
    </source>
</evidence>
<organism evidence="20">
    <name type="scientific">Tetraselmis sp. GSL018</name>
    <dbReference type="NCBI Taxonomy" id="582737"/>
    <lineage>
        <taxon>Eukaryota</taxon>
        <taxon>Viridiplantae</taxon>
        <taxon>Chlorophyta</taxon>
        <taxon>core chlorophytes</taxon>
        <taxon>Chlorodendrophyceae</taxon>
        <taxon>Chlorodendrales</taxon>
        <taxon>Chlorodendraceae</taxon>
        <taxon>Tetraselmis</taxon>
    </lineage>
</organism>
<keyword evidence="20" id="KW-0675">Receptor</keyword>